<dbReference type="SMART" id="SM00345">
    <property type="entry name" value="HTH_GNTR"/>
    <property type="match status" value="1"/>
</dbReference>
<dbReference type="Gene3D" id="3.40.1410.10">
    <property type="entry name" value="Chorismate lyase-like"/>
    <property type="match status" value="1"/>
</dbReference>
<dbReference type="GO" id="GO:0003677">
    <property type="term" value="F:DNA binding"/>
    <property type="evidence" value="ECO:0007669"/>
    <property type="project" value="UniProtKB-KW"/>
</dbReference>
<dbReference type="EMBL" id="JAUSWL010000021">
    <property type="protein sequence ID" value="MDQ0547096.1"/>
    <property type="molecule type" value="Genomic_DNA"/>
</dbReference>
<keyword evidence="1" id="KW-0805">Transcription regulation</keyword>
<reference evidence="5" key="1">
    <citation type="submission" date="2023-07" db="EMBL/GenBank/DDBJ databases">
        <title>Genomic Encyclopedia of Type Strains, Phase IV (KMG-IV): sequencing the most valuable type-strain genomes for metagenomic binning, comparative biology and taxonomic classification.</title>
        <authorList>
            <person name="Goeker M."/>
        </authorList>
    </citation>
    <scope>NUCLEOTIDE SEQUENCE</scope>
    <source>
        <strain evidence="5">DSM 19569</strain>
    </source>
</reference>
<proteinExistence type="predicted"/>
<dbReference type="PANTHER" id="PTHR44846">
    <property type="entry name" value="MANNOSYL-D-GLYCERATE TRANSPORT/METABOLISM SYSTEM REPRESSOR MNGR-RELATED"/>
    <property type="match status" value="1"/>
</dbReference>
<dbReference type="Pfam" id="PF00392">
    <property type="entry name" value="GntR"/>
    <property type="match status" value="1"/>
</dbReference>
<dbReference type="SUPFAM" id="SSF46785">
    <property type="entry name" value="Winged helix' DNA-binding domain"/>
    <property type="match status" value="1"/>
</dbReference>
<dbReference type="GO" id="GO:0003700">
    <property type="term" value="F:DNA-binding transcription factor activity"/>
    <property type="evidence" value="ECO:0007669"/>
    <property type="project" value="InterPro"/>
</dbReference>
<dbReference type="PANTHER" id="PTHR44846:SF17">
    <property type="entry name" value="GNTR-FAMILY TRANSCRIPTIONAL REGULATOR"/>
    <property type="match status" value="1"/>
</dbReference>
<dbReference type="SMART" id="SM00866">
    <property type="entry name" value="UTRA"/>
    <property type="match status" value="1"/>
</dbReference>
<dbReference type="Pfam" id="PF07702">
    <property type="entry name" value="UTRA"/>
    <property type="match status" value="1"/>
</dbReference>
<dbReference type="PROSITE" id="PS50949">
    <property type="entry name" value="HTH_GNTR"/>
    <property type="match status" value="1"/>
</dbReference>
<dbReference type="Gene3D" id="1.10.10.10">
    <property type="entry name" value="Winged helix-like DNA-binding domain superfamily/Winged helix DNA-binding domain"/>
    <property type="match status" value="1"/>
</dbReference>
<dbReference type="CDD" id="cd07377">
    <property type="entry name" value="WHTH_GntR"/>
    <property type="match status" value="1"/>
</dbReference>
<keyword evidence="2 5" id="KW-0238">DNA-binding</keyword>
<dbReference type="RefSeq" id="WP_230368049.1">
    <property type="nucleotide sequence ID" value="NZ_JAJALK010000020.1"/>
</dbReference>
<dbReference type="Proteomes" id="UP001223420">
    <property type="component" value="Unassembled WGS sequence"/>
</dbReference>
<evidence type="ECO:0000256" key="2">
    <source>
        <dbReference type="ARBA" id="ARBA00023125"/>
    </source>
</evidence>
<dbReference type="InterPro" id="IPR000524">
    <property type="entry name" value="Tscrpt_reg_HTH_GntR"/>
</dbReference>
<evidence type="ECO:0000259" key="4">
    <source>
        <dbReference type="PROSITE" id="PS50949"/>
    </source>
</evidence>
<dbReference type="SUPFAM" id="SSF64288">
    <property type="entry name" value="Chorismate lyase-like"/>
    <property type="match status" value="1"/>
</dbReference>
<accession>A0AAJ1TTW7</accession>
<evidence type="ECO:0000313" key="5">
    <source>
        <dbReference type="EMBL" id="MDQ0547096.1"/>
    </source>
</evidence>
<feature type="domain" description="HTH gntR-type" evidence="4">
    <location>
        <begin position="3"/>
        <end position="71"/>
    </location>
</feature>
<gene>
    <name evidence="5" type="ORF">QO001_006051</name>
</gene>
<keyword evidence="3" id="KW-0804">Transcription</keyword>
<protein>
    <submittedName>
        <fullName evidence="5">DNA-binding GntR family transcriptional regulator</fullName>
    </submittedName>
</protein>
<dbReference type="AlphaFoldDB" id="A0AAJ1TTW7"/>
<dbReference type="InterPro" id="IPR036390">
    <property type="entry name" value="WH_DNA-bd_sf"/>
</dbReference>
<dbReference type="InterPro" id="IPR050679">
    <property type="entry name" value="Bact_HTH_transcr_reg"/>
</dbReference>
<evidence type="ECO:0000256" key="1">
    <source>
        <dbReference type="ARBA" id="ARBA00023015"/>
    </source>
</evidence>
<comment type="caution">
    <text evidence="5">The sequence shown here is derived from an EMBL/GenBank/DDBJ whole genome shotgun (WGS) entry which is preliminary data.</text>
</comment>
<sequence>MSETRYAQVARDLTAAIEDGRFPVGSLLPTELELCDLYNASRHTIRSAIQELQDLGLVSRRKKVGTRVEAASPQAGYRQFLGSVDDLIQFGVSHTREVQTIAPVTAGRALAKTLGCAVNREWLRVSSLRRTGEPGAPPVAWTDAYVDAAYADLAEAIRSTPDVLISDLIEKRCGRTIANIRQDVDAVLVPADLAAPLQVEMGSPALRIIRHYQDIAGAVFEITLTIHPAERFKFSMLLHRERIG</sequence>
<organism evidence="5 6">
    <name type="scientific">Methylobacterium brachiatum</name>
    <dbReference type="NCBI Taxonomy" id="269660"/>
    <lineage>
        <taxon>Bacteria</taxon>
        <taxon>Pseudomonadati</taxon>
        <taxon>Pseudomonadota</taxon>
        <taxon>Alphaproteobacteria</taxon>
        <taxon>Hyphomicrobiales</taxon>
        <taxon>Methylobacteriaceae</taxon>
        <taxon>Methylobacterium</taxon>
    </lineage>
</organism>
<dbReference type="InterPro" id="IPR028978">
    <property type="entry name" value="Chorismate_lyase_/UTRA_dom_sf"/>
</dbReference>
<dbReference type="InterPro" id="IPR011663">
    <property type="entry name" value="UTRA"/>
</dbReference>
<dbReference type="InterPro" id="IPR036388">
    <property type="entry name" value="WH-like_DNA-bd_sf"/>
</dbReference>
<dbReference type="GO" id="GO:0045892">
    <property type="term" value="P:negative regulation of DNA-templated transcription"/>
    <property type="evidence" value="ECO:0007669"/>
    <property type="project" value="TreeGrafter"/>
</dbReference>
<name>A0AAJ1TTW7_9HYPH</name>
<evidence type="ECO:0000313" key="6">
    <source>
        <dbReference type="Proteomes" id="UP001223420"/>
    </source>
</evidence>
<dbReference type="PRINTS" id="PR00035">
    <property type="entry name" value="HTHGNTR"/>
</dbReference>
<evidence type="ECO:0000256" key="3">
    <source>
        <dbReference type="ARBA" id="ARBA00023163"/>
    </source>
</evidence>